<organism evidence="2 3">
    <name type="scientific">Ixodes scapularis</name>
    <name type="common">Black-legged tick</name>
    <name type="synonym">Deer tick</name>
    <dbReference type="NCBI Taxonomy" id="6945"/>
    <lineage>
        <taxon>Eukaryota</taxon>
        <taxon>Metazoa</taxon>
        <taxon>Ecdysozoa</taxon>
        <taxon>Arthropoda</taxon>
        <taxon>Chelicerata</taxon>
        <taxon>Arachnida</taxon>
        <taxon>Acari</taxon>
        <taxon>Parasitiformes</taxon>
        <taxon>Ixodida</taxon>
        <taxon>Ixodoidea</taxon>
        <taxon>Ixodidae</taxon>
        <taxon>Ixodinae</taxon>
        <taxon>Ixodes</taxon>
    </lineage>
</organism>
<dbReference type="VEuPathDB" id="VectorBase:ISCP_012675"/>
<accession>A0A1S4LV97</accession>
<proteinExistence type="predicted"/>
<dbReference type="GO" id="GO:0008168">
    <property type="term" value="F:methyltransferase activity"/>
    <property type="evidence" value="ECO:0000318"/>
    <property type="project" value="GO_Central"/>
</dbReference>
<reference evidence="2" key="2">
    <citation type="submission" date="2020-05" db="UniProtKB">
        <authorList>
            <consortium name="EnsemblMetazoa"/>
        </authorList>
    </citation>
    <scope>IDENTIFICATION</scope>
    <source>
        <strain evidence="2">wikel</strain>
    </source>
</reference>
<dbReference type="VEuPathDB" id="VectorBase:ISCW019728"/>
<evidence type="ECO:0000259" key="1">
    <source>
        <dbReference type="Pfam" id="PF08241"/>
    </source>
</evidence>
<dbReference type="Pfam" id="PF08241">
    <property type="entry name" value="Methyltransf_11"/>
    <property type="match status" value="1"/>
</dbReference>
<dbReference type="Gene3D" id="3.40.50.150">
    <property type="entry name" value="Vaccinia Virus protein VP39"/>
    <property type="match status" value="1"/>
</dbReference>
<reference evidence="3" key="1">
    <citation type="submission" date="2008-03" db="EMBL/GenBank/DDBJ databases">
        <title>Annotation of Ixodes scapularis.</title>
        <authorList>
            <consortium name="Ixodes scapularis Genome Project Consortium"/>
            <person name="Caler E."/>
            <person name="Hannick L.I."/>
            <person name="Bidwell S."/>
            <person name="Joardar V."/>
            <person name="Thiagarajan M."/>
            <person name="Amedeo P."/>
            <person name="Galinsky K.J."/>
            <person name="Schobel S."/>
            <person name="Inman J."/>
            <person name="Hostetler J."/>
            <person name="Miller J."/>
            <person name="Hammond M."/>
            <person name="Megy K."/>
            <person name="Lawson D."/>
            <person name="Kodira C."/>
            <person name="Sutton G."/>
            <person name="Meyer J."/>
            <person name="Hill C.A."/>
            <person name="Birren B."/>
            <person name="Nene V."/>
            <person name="Collins F."/>
            <person name="Alarcon-Chaidez F."/>
            <person name="Wikel S."/>
            <person name="Strausberg R."/>
        </authorList>
    </citation>
    <scope>NUCLEOTIDE SEQUENCE [LARGE SCALE GENOMIC DNA]</scope>
    <source>
        <strain evidence="3">Wikel</strain>
    </source>
</reference>
<keyword evidence="3" id="KW-1185">Reference proteome</keyword>
<dbReference type="SUPFAM" id="SSF53335">
    <property type="entry name" value="S-adenosyl-L-methionine-dependent methyltransferases"/>
    <property type="match status" value="1"/>
</dbReference>
<name>A0A1S4LV97_IXOSC</name>
<dbReference type="PANTHER" id="PTHR43464">
    <property type="entry name" value="METHYLTRANSFERASE"/>
    <property type="match status" value="1"/>
</dbReference>
<sequence>MVEYARSHFGHPKIAYDVLNAVEEDVSGFMGRYGQFDHVFSLFCLNWVKDQAKALKNIALLMKPGGSCLLLFVASTSLMPRRQELALKTRWAKYAQICRDLVPPTHDLKGNDVLESYVKDLLMTAHLTPLACEVDHVEFDFPDLESLTRSHLAWNPMTTSMAEEERPLYLEDMKEQARKLWAIKKAGGSPFDVKISWFSLLRRFCRMLDCPSLIYPKYITLCFDFRCFR</sequence>
<dbReference type="VEuPathDB" id="VectorBase:ISCI019728"/>
<evidence type="ECO:0000313" key="3">
    <source>
        <dbReference type="Proteomes" id="UP000001555"/>
    </source>
</evidence>
<dbReference type="EnsemblMetazoa" id="ISCW019728-RA">
    <property type="protein sequence ID" value="ISCW019728-PA"/>
    <property type="gene ID" value="ISCW019728"/>
</dbReference>
<dbReference type="InterPro" id="IPR029063">
    <property type="entry name" value="SAM-dependent_MTases_sf"/>
</dbReference>
<dbReference type="InParanoid" id="A0A1S4LV97"/>
<protein>
    <recommendedName>
        <fullName evidence="1">Methyltransferase type 11 domain-containing protein</fullName>
    </recommendedName>
</protein>
<dbReference type="Proteomes" id="UP000001555">
    <property type="component" value="Unassembled WGS sequence"/>
</dbReference>
<dbReference type="GO" id="GO:0008757">
    <property type="term" value="F:S-adenosylmethionine-dependent methyltransferase activity"/>
    <property type="evidence" value="ECO:0007669"/>
    <property type="project" value="InterPro"/>
</dbReference>
<feature type="domain" description="Methyltransferase type 11" evidence="1">
    <location>
        <begin position="1"/>
        <end position="69"/>
    </location>
</feature>
<dbReference type="InterPro" id="IPR013216">
    <property type="entry name" value="Methyltransf_11"/>
</dbReference>
<dbReference type="PANTHER" id="PTHR43464:SF23">
    <property type="entry name" value="JUVENILE HORMONE ACID O-METHYLTRANSFERASE"/>
    <property type="match status" value="1"/>
</dbReference>
<dbReference type="OrthoDB" id="10016089at2759"/>
<evidence type="ECO:0000313" key="2">
    <source>
        <dbReference type="EnsemblMetazoa" id="ISCW019728-PA"/>
    </source>
</evidence>
<dbReference type="AlphaFoldDB" id="A0A1S4LV97"/>
<dbReference type="EMBL" id="ABJB010769690">
    <property type="status" value="NOT_ANNOTATED_CDS"/>
    <property type="molecule type" value="Genomic_DNA"/>
</dbReference>